<dbReference type="Gene3D" id="3.30.230.10">
    <property type="match status" value="1"/>
</dbReference>
<dbReference type="AlphaFoldDB" id="A0A316DMW9"/>
<organism evidence="1 2">
    <name type="scientific">Xanthomarina spongicola</name>
    <dbReference type="NCBI Taxonomy" id="570520"/>
    <lineage>
        <taxon>Bacteria</taxon>
        <taxon>Pseudomonadati</taxon>
        <taxon>Bacteroidota</taxon>
        <taxon>Flavobacteriia</taxon>
        <taxon>Flavobacteriales</taxon>
        <taxon>Flavobacteriaceae</taxon>
        <taxon>Xanthomarina</taxon>
    </lineage>
</organism>
<dbReference type="GO" id="GO:0016301">
    <property type="term" value="F:kinase activity"/>
    <property type="evidence" value="ECO:0007669"/>
    <property type="project" value="UniProtKB-KW"/>
</dbReference>
<evidence type="ECO:0000313" key="1">
    <source>
        <dbReference type="EMBL" id="PWK19106.1"/>
    </source>
</evidence>
<keyword evidence="2" id="KW-1185">Reference proteome</keyword>
<dbReference type="SUPFAM" id="SSF54211">
    <property type="entry name" value="Ribosomal protein S5 domain 2-like"/>
    <property type="match status" value="1"/>
</dbReference>
<sequence>MKEFYSNGKLLLTGEYVVLDGALSLAIPTSYGQFLEVTSIDKPKITWKSLDFENHVWFESEFDIKNNKITASLTPRNDNDKEKRLLRILQEAKKLNPEFLNSHLGFEVTSKLDFPQNWGLGSSSTLINNIANWSKVDAYKLLELTFGGSGYDIACAQYNFPITYKLFNKNKRSVEKVDFNPPFKESLYFVYLNKKQNSRDGITHYKASTLNKTEAIKEISDITLKLINCSKISEFEMLINKHENIIASIIKQVPVKEKLFADFNGSIKSLGAWGGDFVLVTSKENPKDYFNSKGYRTIIPYSKMIK</sequence>
<gene>
    <name evidence="1" type="ORF">LX78_01585</name>
</gene>
<dbReference type="InterPro" id="IPR020568">
    <property type="entry name" value="Ribosomal_Su5_D2-typ_SF"/>
</dbReference>
<accession>A0A316DMW9</accession>
<reference evidence="1 2" key="1">
    <citation type="submission" date="2018-05" db="EMBL/GenBank/DDBJ databases">
        <title>Genomic Encyclopedia of Archaeal and Bacterial Type Strains, Phase II (KMG-II): from individual species to whole genera.</title>
        <authorList>
            <person name="Goeker M."/>
        </authorList>
    </citation>
    <scope>NUCLEOTIDE SEQUENCE [LARGE SCALE GENOMIC DNA]</scope>
    <source>
        <strain evidence="1 2">DSM 22637</strain>
    </source>
</reference>
<dbReference type="InterPro" id="IPR047765">
    <property type="entry name" value="GHMP_GYDIA-like"/>
</dbReference>
<name>A0A316DMW9_9FLAO</name>
<proteinExistence type="predicted"/>
<dbReference type="NCBIfam" id="NF040656">
    <property type="entry name" value="GHMP_GYDIA"/>
    <property type="match status" value="1"/>
</dbReference>
<dbReference type="Proteomes" id="UP000245430">
    <property type="component" value="Unassembled WGS sequence"/>
</dbReference>
<dbReference type="EMBL" id="QGGP01000003">
    <property type="protein sequence ID" value="PWK19106.1"/>
    <property type="molecule type" value="Genomic_DNA"/>
</dbReference>
<protein>
    <submittedName>
        <fullName evidence="1">Mevalonate kinase</fullName>
    </submittedName>
</protein>
<comment type="caution">
    <text evidence="1">The sequence shown here is derived from an EMBL/GenBank/DDBJ whole genome shotgun (WGS) entry which is preliminary data.</text>
</comment>
<dbReference type="RefSeq" id="WP_109682107.1">
    <property type="nucleotide sequence ID" value="NZ_QGGP01000003.1"/>
</dbReference>
<keyword evidence="1" id="KW-0418">Kinase</keyword>
<dbReference type="OrthoDB" id="5288719at2"/>
<keyword evidence="1" id="KW-0808">Transferase</keyword>
<dbReference type="InterPro" id="IPR014721">
    <property type="entry name" value="Ribsml_uS5_D2-typ_fold_subgr"/>
</dbReference>
<evidence type="ECO:0000313" key="2">
    <source>
        <dbReference type="Proteomes" id="UP000245430"/>
    </source>
</evidence>